<dbReference type="eggNOG" id="KOG0619">
    <property type="taxonomic scope" value="Eukaryota"/>
</dbReference>
<dbReference type="GO" id="GO:0035556">
    <property type="term" value="P:intracellular signal transduction"/>
    <property type="evidence" value="ECO:0000318"/>
    <property type="project" value="GO_Central"/>
</dbReference>
<dbReference type="InterPro" id="IPR001611">
    <property type="entry name" value="Leu-rich_rpt"/>
</dbReference>
<dbReference type="Gramene" id="EOY32122">
    <property type="protein sequence ID" value="EOY32122"/>
    <property type="gene ID" value="TCM_039636"/>
</dbReference>
<evidence type="ECO:0000256" key="1">
    <source>
        <dbReference type="ARBA" id="ARBA00022614"/>
    </source>
</evidence>
<organism evidence="3 4">
    <name type="scientific">Theobroma cacao</name>
    <name type="common">Cacao</name>
    <name type="synonym">Cocoa</name>
    <dbReference type="NCBI Taxonomy" id="3641"/>
    <lineage>
        <taxon>Eukaryota</taxon>
        <taxon>Viridiplantae</taxon>
        <taxon>Streptophyta</taxon>
        <taxon>Embryophyta</taxon>
        <taxon>Tracheophyta</taxon>
        <taxon>Spermatophyta</taxon>
        <taxon>Magnoliopsida</taxon>
        <taxon>eudicotyledons</taxon>
        <taxon>Gunneridae</taxon>
        <taxon>Pentapetalae</taxon>
        <taxon>rosids</taxon>
        <taxon>malvids</taxon>
        <taxon>Malvales</taxon>
        <taxon>Malvaceae</taxon>
        <taxon>Byttnerioideae</taxon>
        <taxon>Theobroma</taxon>
    </lineage>
</organism>
<dbReference type="FunCoup" id="A0A061GSJ2">
    <property type="interactions" value="67"/>
</dbReference>
<dbReference type="PANTHER" id="PTHR48051">
    <property type="match status" value="1"/>
</dbReference>
<dbReference type="SMART" id="SM00364">
    <property type="entry name" value="LRR_BAC"/>
    <property type="match status" value="7"/>
</dbReference>
<reference evidence="3 4" key="1">
    <citation type="journal article" date="2013" name="Genome Biol.">
        <title>The genome sequence of the most widely cultivated cacao type and its use to identify candidate genes regulating pod color.</title>
        <authorList>
            <person name="Motamayor J.C."/>
            <person name="Mockaitis K."/>
            <person name="Schmutz J."/>
            <person name="Haiminen N."/>
            <person name="Iii D.L."/>
            <person name="Cornejo O."/>
            <person name="Findley S.D."/>
            <person name="Zheng P."/>
            <person name="Utro F."/>
            <person name="Royaert S."/>
            <person name="Saski C."/>
            <person name="Jenkins J."/>
            <person name="Podicheti R."/>
            <person name="Zhao M."/>
            <person name="Scheffler B.E."/>
            <person name="Stack J.C."/>
            <person name="Feltus F.A."/>
            <person name="Mustiga G.M."/>
            <person name="Amores F."/>
            <person name="Phillips W."/>
            <person name="Marelli J.P."/>
            <person name="May G.D."/>
            <person name="Shapiro H."/>
            <person name="Ma J."/>
            <person name="Bustamante C.D."/>
            <person name="Schnell R.J."/>
            <person name="Main D."/>
            <person name="Gilbert D."/>
            <person name="Parida L."/>
            <person name="Kuhn D.N."/>
        </authorList>
    </citation>
    <scope>NUCLEOTIDE SEQUENCE [LARGE SCALE GENOMIC DNA]</scope>
    <source>
        <strain evidence="4">cv. Matina 1-6</strain>
    </source>
</reference>
<sequence>MMYEQQQQQQQQQVRMAMGLSDKGDHRRRCIEEERLEIVDLSGMSLDSLPNPSLNLATICKLDLSNNNLQSIPESLTARLLNVLVFDVHSNQLKFLPNSIGCLSKLKILNVSGNLLQTLPKTIENCRSLDELNANFNKLTMLPDTIGFELINLKKLSVNSNKLIFLPQSVTHLTSLRVLDARLNCLGSLPEDLENLINLEVLNVSQNFQYLENLPYSVGLLVSLVELDVSYNKITSLPDSIGCLKKLQKLCVEGNPMVSPPMEVFEQSLHAVKEYLSEKMNAGHKSPQKKKYSWVGKLVKCGTFNGHMMRGGTHGEREGFVMSEYRSIEGLASPRYMGMFSPRRLFSPRTYFSG</sequence>
<dbReference type="OMA" id="FVQIPLC"/>
<keyword evidence="4" id="KW-1185">Reference proteome</keyword>
<dbReference type="AlphaFoldDB" id="A0A061GSJ2"/>
<accession>A0A061GSJ2</accession>
<keyword evidence="1" id="KW-0433">Leucine-rich repeat</keyword>
<dbReference type="InterPro" id="IPR003591">
    <property type="entry name" value="Leu-rich_rpt_typical-subtyp"/>
</dbReference>
<dbReference type="InterPro" id="IPR050216">
    <property type="entry name" value="LRR_domain-containing"/>
</dbReference>
<gene>
    <name evidence="3" type="ORF">TCM_039636</name>
</gene>
<name>A0A061GSJ2_THECC</name>
<proteinExistence type="predicted"/>
<dbReference type="Pfam" id="PF13855">
    <property type="entry name" value="LRR_8"/>
    <property type="match status" value="1"/>
</dbReference>
<dbReference type="InterPro" id="IPR032675">
    <property type="entry name" value="LRR_dom_sf"/>
</dbReference>
<protein>
    <submittedName>
        <fullName evidence="3">Plant intracellular ras group-related LRR 6</fullName>
    </submittedName>
</protein>
<dbReference type="SMART" id="SM00369">
    <property type="entry name" value="LRR_TYP"/>
    <property type="match status" value="7"/>
</dbReference>
<dbReference type="STRING" id="3641.A0A061GSJ2"/>
<dbReference type="PANTHER" id="PTHR48051:SF1">
    <property type="entry name" value="RAS SUPPRESSOR PROTEIN 1"/>
    <property type="match status" value="1"/>
</dbReference>
<dbReference type="HOGENOM" id="CLU_000288_18_0_1"/>
<dbReference type="PROSITE" id="PS51450">
    <property type="entry name" value="LRR"/>
    <property type="match status" value="2"/>
</dbReference>
<dbReference type="Pfam" id="PF00560">
    <property type="entry name" value="LRR_1"/>
    <property type="match status" value="1"/>
</dbReference>
<dbReference type="Proteomes" id="UP000026915">
    <property type="component" value="Chromosome 9"/>
</dbReference>
<dbReference type="Gene3D" id="3.80.10.10">
    <property type="entry name" value="Ribonuclease Inhibitor"/>
    <property type="match status" value="2"/>
</dbReference>
<evidence type="ECO:0000313" key="3">
    <source>
        <dbReference type="EMBL" id="EOY32122.1"/>
    </source>
</evidence>
<dbReference type="SUPFAM" id="SSF52058">
    <property type="entry name" value="L domain-like"/>
    <property type="match status" value="1"/>
</dbReference>
<keyword evidence="2" id="KW-0677">Repeat</keyword>
<evidence type="ECO:0000313" key="4">
    <source>
        <dbReference type="Proteomes" id="UP000026915"/>
    </source>
</evidence>
<dbReference type="EMBL" id="CM001887">
    <property type="protein sequence ID" value="EOY32122.1"/>
    <property type="molecule type" value="Genomic_DNA"/>
</dbReference>
<evidence type="ECO:0000256" key="2">
    <source>
        <dbReference type="ARBA" id="ARBA00022737"/>
    </source>
</evidence>
<dbReference type="InParanoid" id="A0A061GSJ2"/>